<dbReference type="PANTHER" id="PTHR10098">
    <property type="entry name" value="RAPSYN-RELATED"/>
    <property type="match status" value="1"/>
</dbReference>
<evidence type="ECO:0000313" key="2">
    <source>
        <dbReference type="EMBL" id="KST62049.1"/>
    </source>
</evidence>
<feature type="domain" description="CHAT" evidence="1">
    <location>
        <begin position="621"/>
        <end position="903"/>
    </location>
</feature>
<proteinExistence type="predicted"/>
<sequence length="905" mass="101707">MKGSIKFISIAILSLIFSLNILTVFPAIASRWRYAPIAQQPIRIEDKVIPSSSIEMGKRYYDNGQFTAAIEVLQQAAQIYQLNGDSVKQAQVLSFISLSEQKLGNYEQAEAAIKTSLSLLENLPPETRINKVWAQVLNAKGHLQLAKGNATAAVKSWQDGEVLYRKSGYEAGIIGSKINQVQALQSLGLYRQAYNILAETEQQIQAQADSRLKLVGLNNISNILRQRGNLERSQMLLEECLGVIKKLGPTKELSQQESQILLNLGNTNLALGRRAQDIKDEQNAERYNRYALNLYQQVATTTRSPITKIQAQLNQLSLLIDSGQLKKVQSLVSSISEDISKLSPSRTSIYARVNFAESLIKLNNLSKNIYHNKDIIRILNTAVTQAKSLNDSRAESYALGTIGKLYENGKDWSNAIASTQSALLIAQGVNAADIAYQWEWQIGRILRNQNTQNQNTQNQNTQNQAEAINYYSQALEHLNALRSDLVAMSPEVQFSFRDSVEPVYRQLVDLLLLSPQPSKDNLMKARNVIENLQLAELDNFFRDACAKPVAVNIDNLDVNAAVIYPIILQNRLEVIVKLPGNDNLVHFTNQNVSTSQVDEVVKKLQQLLRRRSTSTGKIKVSSKQLYDWLIKPFEAELEKGRDRDKSQIKTLVFILDGSLQNIPISILHDGEKYLIERYAVAVTPGLQLLSPKPLLREKINALIAGANNAPSFEKEKLRPLENVKLELSELSKQVSKSHKLENKNFLKEEIQKQINSTPFNVVHIATHGQFSSNPEQTFVLDWNKRINIKDWDQLLQLKDFKTETPVELLVLSACETATGDKRAALGLAGVAIRAGARSTLATLWQVNDASTAEFMIQFYKKFNNSKITKAEALRNAQLAFLKNYPDTDYNRPYHWAPFILVGNWL</sequence>
<dbReference type="SUPFAM" id="SSF48452">
    <property type="entry name" value="TPR-like"/>
    <property type="match status" value="1"/>
</dbReference>
<accession>A0A0V7ZC14</accession>
<dbReference type="InterPro" id="IPR019734">
    <property type="entry name" value="TPR_rpt"/>
</dbReference>
<gene>
    <name evidence="2" type="ORF">BC008_08450</name>
    <name evidence="3" type="ORF">BC008_37910</name>
</gene>
<dbReference type="OrthoDB" id="446317at2"/>
<organism evidence="2 4">
    <name type="scientific">Mastigocoleus testarum BC008</name>
    <dbReference type="NCBI Taxonomy" id="371196"/>
    <lineage>
        <taxon>Bacteria</taxon>
        <taxon>Bacillati</taxon>
        <taxon>Cyanobacteriota</taxon>
        <taxon>Cyanophyceae</taxon>
        <taxon>Nostocales</taxon>
        <taxon>Hapalosiphonaceae</taxon>
        <taxon>Mastigocoleus</taxon>
    </lineage>
</organism>
<dbReference type="Pfam" id="PF12770">
    <property type="entry name" value="CHAT"/>
    <property type="match status" value="1"/>
</dbReference>
<evidence type="ECO:0000313" key="3">
    <source>
        <dbReference type="EMBL" id="KST62617.1"/>
    </source>
</evidence>
<dbReference type="Proteomes" id="UP000053372">
    <property type="component" value="Unassembled WGS sequence"/>
</dbReference>
<keyword evidence="4" id="KW-1185">Reference proteome</keyword>
<protein>
    <recommendedName>
        <fullName evidence="1">CHAT domain-containing protein</fullName>
    </recommendedName>
</protein>
<reference evidence="2 4" key="1">
    <citation type="journal article" date="2015" name="Genome Announc.">
        <title>Draft Genome of the Euendolithic (true boring) Cyanobacterium Mastigocoleus testarum strain BC008.</title>
        <authorList>
            <person name="Guida B.S."/>
            <person name="Garcia-Pichel F."/>
        </authorList>
    </citation>
    <scope>NUCLEOTIDE SEQUENCE [LARGE SCALE GENOMIC DNA]</scope>
    <source>
        <strain evidence="2 4">BC008</strain>
    </source>
</reference>
<dbReference type="PANTHER" id="PTHR10098:SF112">
    <property type="entry name" value="SLR0380 PROTEIN"/>
    <property type="match status" value="1"/>
</dbReference>
<dbReference type="EMBL" id="LMTZ01000151">
    <property type="protein sequence ID" value="KST62617.1"/>
    <property type="molecule type" value="Genomic_DNA"/>
</dbReference>
<dbReference type="AlphaFoldDB" id="A0A0V7ZC14"/>
<dbReference type="EMBL" id="LMTZ01000164">
    <property type="protein sequence ID" value="KST62049.1"/>
    <property type="molecule type" value="Genomic_DNA"/>
</dbReference>
<dbReference type="InterPro" id="IPR024983">
    <property type="entry name" value="CHAT_dom"/>
</dbReference>
<dbReference type="SMART" id="SM00028">
    <property type="entry name" value="TPR"/>
    <property type="match status" value="5"/>
</dbReference>
<dbReference type="Gene3D" id="1.25.40.10">
    <property type="entry name" value="Tetratricopeptide repeat domain"/>
    <property type="match status" value="3"/>
</dbReference>
<comment type="caution">
    <text evidence="2">The sequence shown here is derived from an EMBL/GenBank/DDBJ whole genome shotgun (WGS) entry which is preliminary data.</text>
</comment>
<evidence type="ECO:0000313" key="4">
    <source>
        <dbReference type="Proteomes" id="UP000053372"/>
    </source>
</evidence>
<name>A0A0V7ZC14_9CYAN</name>
<dbReference type="RefSeq" id="WP_027845722.1">
    <property type="nucleotide sequence ID" value="NZ_LMTZ01000151.1"/>
</dbReference>
<evidence type="ECO:0000259" key="1">
    <source>
        <dbReference type="Pfam" id="PF12770"/>
    </source>
</evidence>
<dbReference type="InterPro" id="IPR011990">
    <property type="entry name" value="TPR-like_helical_dom_sf"/>
</dbReference>